<dbReference type="OrthoDB" id="5357513at2759"/>
<feature type="domain" description="NADP-dependent oxidoreductase" evidence="2">
    <location>
        <begin position="35"/>
        <end position="225"/>
    </location>
</feature>
<dbReference type="SUPFAM" id="SSF51430">
    <property type="entry name" value="NAD(P)-linked oxidoreductase"/>
    <property type="match status" value="1"/>
</dbReference>
<organism evidence="3 4">
    <name type="scientific">Ophiocordyceps australis</name>
    <dbReference type="NCBI Taxonomy" id="1399860"/>
    <lineage>
        <taxon>Eukaryota</taxon>
        <taxon>Fungi</taxon>
        <taxon>Dikarya</taxon>
        <taxon>Ascomycota</taxon>
        <taxon>Pezizomycotina</taxon>
        <taxon>Sordariomycetes</taxon>
        <taxon>Hypocreomycetidae</taxon>
        <taxon>Hypocreales</taxon>
        <taxon>Ophiocordycipitaceae</taxon>
        <taxon>Ophiocordyceps</taxon>
    </lineage>
</organism>
<keyword evidence="1" id="KW-0560">Oxidoreductase</keyword>
<reference evidence="3 4" key="1">
    <citation type="submission" date="2017-06" db="EMBL/GenBank/DDBJ databases">
        <title>Ant-infecting Ophiocordyceps genomes reveal a high diversity of potential behavioral manipulation genes and a possible major role for enterotoxins.</title>
        <authorList>
            <person name="De Bekker C."/>
            <person name="Evans H.C."/>
            <person name="Brachmann A."/>
            <person name="Hughes D.P."/>
        </authorList>
    </citation>
    <scope>NUCLEOTIDE SEQUENCE [LARGE SCALE GENOMIC DNA]</scope>
    <source>
        <strain evidence="3 4">1348a</strain>
    </source>
</reference>
<dbReference type="AlphaFoldDB" id="A0A2C5ZTE3"/>
<dbReference type="InterPro" id="IPR023210">
    <property type="entry name" value="NADP_OxRdtase_dom"/>
</dbReference>
<accession>A0A2C5ZTE3</accession>
<dbReference type="InterPro" id="IPR036812">
    <property type="entry name" value="NAD(P)_OxRdtase_dom_sf"/>
</dbReference>
<protein>
    <recommendedName>
        <fullName evidence="2">NADP-dependent oxidoreductase domain-containing protein</fullName>
    </recommendedName>
</protein>
<dbReference type="EMBL" id="NJEU01000027">
    <property type="protein sequence ID" value="PHH83100.1"/>
    <property type="molecule type" value="Genomic_DNA"/>
</dbReference>
<sequence>MAQPVAQTSRLAADLVVGGPNSAAKIPRLIYGTAWKKERTADFVYAALQAGFRAIDTAAQPKHYDERGVGQGVRRAIQDGLVKRQDIFIQTKFTALGGQSSITPYDRNAPLDVQVVQSVESSLANFTMADDQEPYLDSLVLHSPMDTLQDTMMVWKMLEAYTPRRIRHLGISNTSLPVLQTLCDNMATKPVIVQNRFHARTGFESPLRGFCAQRGIVFQAFWTISANAALVQSEPVEQIARSANVQLPEAYYSLILGLGCMTVLDGTTDEEHMKQDLEGIQKVGLWAEGEGSAEWATALKAFKAIIKDA</sequence>
<dbReference type="GO" id="GO:0016491">
    <property type="term" value="F:oxidoreductase activity"/>
    <property type="evidence" value="ECO:0007669"/>
    <property type="project" value="UniProtKB-KW"/>
</dbReference>
<evidence type="ECO:0000313" key="3">
    <source>
        <dbReference type="EMBL" id="PHH83100.1"/>
    </source>
</evidence>
<dbReference type="Pfam" id="PF00248">
    <property type="entry name" value="Aldo_ket_red"/>
    <property type="match status" value="1"/>
</dbReference>
<name>A0A2C5ZTE3_9HYPO</name>
<evidence type="ECO:0000313" key="4">
    <source>
        <dbReference type="Proteomes" id="UP000224854"/>
    </source>
</evidence>
<comment type="caution">
    <text evidence="3">The sequence shown here is derived from an EMBL/GenBank/DDBJ whole genome shotgun (WGS) entry which is preliminary data.</text>
</comment>
<evidence type="ECO:0000256" key="1">
    <source>
        <dbReference type="ARBA" id="ARBA00023002"/>
    </source>
</evidence>
<dbReference type="Gene3D" id="3.20.20.100">
    <property type="entry name" value="NADP-dependent oxidoreductase domain"/>
    <property type="match status" value="1"/>
</dbReference>
<proteinExistence type="predicted"/>
<evidence type="ECO:0000259" key="2">
    <source>
        <dbReference type="Pfam" id="PF00248"/>
    </source>
</evidence>
<dbReference type="Proteomes" id="UP000224854">
    <property type="component" value="Unassembled WGS sequence"/>
</dbReference>
<gene>
    <name evidence="3" type="ORF">CDD82_3510</name>
</gene>
<dbReference type="InterPro" id="IPR020471">
    <property type="entry name" value="AKR"/>
</dbReference>
<keyword evidence="4" id="KW-1185">Reference proteome</keyword>
<dbReference type="PANTHER" id="PTHR11732">
    <property type="entry name" value="ALDO/KETO REDUCTASE"/>
    <property type="match status" value="1"/>
</dbReference>